<organism evidence="2 3">
    <name type="scientific">Stichopus japonicus</name>
    <name type="common">Sea cucumber</name>
    <dbReference type="NCBI Taxonomy" id="307972"/>
    <lineage>
        <taxon>Eukaryota</taxon>
        <taxon>Metazoa</taxon>
        <taxon>Echinodermata</taxon>
        <taxon>Eleutherozoa</taxon>
        <taxon>Echinozoa</taxon>
        <taxon>Holothuroidea</taxon>
        <taxon>Aspidochirotacea</taxon>
        <taxon>Aspidochirotida</taxon>
        <taxon>Stichopodidae</taxon>
        <taxon>Apostichopus</taxon>
    </lineage>
</organism>
<proteinExistence type="predicted"/>
<evidence type="ECO:0000313" key="2">
    <source>
        <dbReference type="EMBL" id="PIK52659.1"/>
    </source>
</evidence>
<protein>
    <submittedName>
        <fullName evidence="2">Uncharacterized protein</fullName>
    </submittedName>
</protein>
<sequence>MPFSAGHCVKGRSYFVKRVVRSEPAFGAGGLEMPGYYVGNSLAEQLLTHYKNHRYAPLDGSLDIPQSNELHQRAQTLGVVSVQGSAAIGGQGGLKPSNADPHKMESLPPDGDSRQVLTPGRSSSHGPTTHFPLLARTTIERSIPLRRRDPSHDVTLPQCIVTQNTLSSKSELELHRNSTAYAREKVRKSLKGMYPPKAIFMEGYPQPVNFYTTKFPHVVLEKDLRKQQGKFLDHKIRSLKYSNGRPVELKRSEGLRHNYSHNKPELASLEKLVNYSALIRLRNTKTVSGWLGGLHCYPKQLHEKEDEVPP</sequence>
<dbReference type="AlphaFoldDB" id="A0A2G8KXD7"/>
<dbReference type="OrthoDB" id="10367214at2759"/>
<name>A0A2G8KXD7_STIJA</name>
<dbReference type="Proteomes" id="UP000230750">
    <property type="component" value="Unassembled WGS sequence"/>
</dbReference>
<evidence type="ECO:0000313" key="3">
    <source>
        <dbReference type="Proteomes" id="UP000230750"/>
    </source>
</evidence>
<reference evidence="2 3" key="1">
    <citation type="journal article" date="2017" name="PLoS Biol.">
        <title>The sea cucumber genome provides insights into morphological evolution and visceral regeneration.</title>
        <authorList>
            <person name="Zhang X."/>
            <person name="Sun L."/>
            <person name="Yuan J."/>
            <person name="Sun Y."/>
            <person name="Gao Y."/>
            <person name="Zhang L."/>
            <person name="Li S."/>
            <person name="Dai H."/>
            <person name="Hamel J.F."/>
            <person name="Liu C."/>
            <person name="Yu Y."/>
            <person name="Liu S."/>
            <person name="Lin W."/>
            <person name="Guo K."/>
            <person name="Jin S."/>
            <person name="Xu P."/>
            <person name="Storey K.B."/>
            <person name="Huan P."/>
            <person name="Zhang T."/>
            <person name="Zhou Y."/>
            <person name="Zhang J."/>
            <person name="Lin C."/>
            <person name="Li X."/>
            <person name="Xing L."/>
            <person name="Huo D."/>
            <person name="Sun M."/>
            <person name="Wang L."/>
            <person name="Mercier A."/>
            <person name="Li F."/>
            <person name="Yang H."/>
            <person name="Xiang J."/>
        </authorList>
    </citation>
    <scope>NUCLEOTIDE SEQUENCE [LARGE SCALE GENOMIC DNA]</scope>
    <source>
        <strain evidence="2">Shaxun</strain>
        <tissue evidence="2">Muscle</tissue>
    </source>
</reference>
<keyword evidence="3" id="KW-1185">Reference proteome</keyword>
<feature type="region of interest" description="Disordered" evidence="1">
    <location>
        <begin position="88"/>
        <end position="130"/>
    </location>
</feature>
<evidence type="ECO:0000256" key="1">
    <source>
        <dbReference type="SAM" id="MobiDB-lite"/>
    </source>
</evidence>
<comment type="caution">
    <text evidence="2">The sequence shown here is derived from an EMBL/GenBank/DDBJ whole genome shotgun (WGS) entry which is preliminary data.</text>
</comment>
<accession>A0A2G8KXD7</accession>
<gene>
    <name evidence="2" type="ORF">BSL78_10475</name>
</gene>
<dbReference type="EMBL" id="MRZV01000319">
    <property type="protein sequence ID" value="PIK52659.1"/>
    <property type="molecule type" value="Genomic_DNA"/>
</dbReference>